<dbReference type="InterPro" id="IPR013325">
    <property type="entry name" value="RNA_pol_sigma_r2"/>
</dbReference>
<keyword evidence="4" id="KW-0804">Transcription</keyword>
<dbReference type="InterPro" id="IPR007627">
    <property type="entry name" value="RNA_pol_sigma70_r2"/>
</dbReference>
<dbReference type="AlphaFoldDB" id="G6AYC1"/>
<gene>
    <name evidence="7" type="ORF">HMPREF0673_01631</name>
</gene>
<dbReference type="InterPro" id="IPR036388">
    <property type="entry name" value="WH-like_DNA-bd_sf"/>
</dbReference>
<dbReference type="eggNOG" id="COG1595">
    <property type="taxonomic scope" value="Bacteria"/>
</dbReference>
<dbReference type="GO" id="GO:0003677">
    <property type="term" value="F:DNA binding"/>
    <property type="evidence" value="ECO:0007669"/>
    <property type="project" value="InterPro"/>
</dbReference>
<dbReference type="Pfam" id="PF08281">
    <property type="entry name" value="Sigma70_r4_2"/>
    <property type="match status" value="1"/>
</dbReference>
<feature type="domain" description="RNA polymerase sigma-70 region 2" evidence="5">
    <location>
        <begin position="32"/>
        <end position="98"/>
    </location>
</feature>
<dbReference type="NCBIfam" id="TIGR02937">
    <property type="entry name" value="sigma70-ECF"/>
    <property type="match status" value="1"/>
</dbReference>
<keyword evidence="3" id="KW-0731">Sigma factor</keyword>
<reference evidence="7 8" key="1">
    <citation type="submission" date="2011-08" db="EMBL/GenBank/DDBJ databases">
        <authorList>
            <person name="Weinstock G."/>
            <person name="Sodergren E."/>
            <person name="Clifton S."/>
            <person name="Fulton L."/>
            <person name="Fulton B."/>
            <person name="Courtney L."/>
            <person name="Fronick C."/>
            <person name="Harrison M."/>
            <person name="Strong C."/>
            <person name="Farmer C."/>
            <person name="Delahaunty K."/>
            <person name="Markovic C."/>
            <person name="Hall O."/>
            <person name="Minx P."/>
            <person name="Tomlinson C."/>
            <person name="Mitreva M."/>
            <person name="Hou S."/>
            <person name="Chen J."/>
            <person name="Wollam A."/>
            <person name="Pepin K.H."/>
            <person name="Johnson M."/>
            <person name="Bhonagiri V."/>
            <person name="Zhang X."/>
            <person name="Suruliraj S."/>
            <person name="Warren W."/>
            <person name="Chinwalla A."/>
            <person name="Mardis E.R."/>
            <person name="Wilson R.K."/>
        </authorList>
    </citation>
    <scope>NUCLEOTIDE SEQUENCE [LARGE SCALE GENOMIC DNA]</scope>
    <source>
        <strain evidence="7 8">DSM 18206</strain>
    </source>
</reference>
<comment type="caution">
    <text evidence="7">The sequence shown here is derived from an EMBL/GenBank/DDBJ whole genome shotgun (WGS) entry which is preliminary data.</text>
</comment>
<dbReference type="Gene3D" id="1.10.10.10">
    <property type="entry name" value="Winged helix-like DNA-binding domain superfamily/Winged helix DNA-binding domain"/>
    <property type="match status" value="1"/>
</dbReference>
<evidence type="ECO:0000256" key="1">
    <source>
        <dbReference type="ARBA" id="ARBA00010641"/>
    </source>
</evidence>
<sequence>FRRFFNSANRFFNQDVQGKMKDTEKNKLFTELVAQYSEKLYWTIRRIVLNHDDANDVMQNVFVKAWNNLDQFEERSKPSTWLYRIAINESLDFLRRKRDFVAYDSNLTDGVGSRLVADEYFDGDATQAALQEAIAKLPDVQRVVFNLRYYEEMKYSEMSSLLNTSEGSLKASYHIAVKKIYNHLLSKNT</sequence>
<feature type="domain" description="RNA polymerase sigma factor 70 region 4 type 2" evidence="6">
    <location>
        <begin position="129"/>
        <end position="180"/>
    </location>
</feature>
<name>G6AYC1_9BACT</name>
<keyword evidence="2" id="KW-0805">Transcription regulation</keyword>
<dbReference type="PATRIC" id="fig|1002367.3.peg.1315"/>
<protein>
    <submittedName>
        <fullName evidence="7">Sigma-70 region 2</fullName>
    </submittedName>
</protein>
<dbReference type="PANTHER" id="PTHR43133:SF51">
    <property type="entry name" value="RNA POLYMERASE SIGMA FACTOR"/>
    <property type="match status" value="1"/>
</dbReference>
<dbReference type="Pfam" id="PF04542">
    <property type="entry name" value="Sigma70_r2"/>
    <property type="match status" value="1"/>
</dbReference>
<dbReference type="InterPro" id="IPR014284">
    <property type="entry name" value="RNA_pol_sigma-70_dom"/>
</dbReference>
<dbReference type="Proteomes" id="UP000004407">
    <property type="component" value="Unassembled WGS sequence"/>
</dbReference>
<dbReference type="PANTHER" id="PTHR43133">
    <property type="entry name" value="RNA POLYMERASE ECF-TYPE SIGMA FACTO"/>
    <property type="match status" value="1"/>
</dbReference>
<evidence type="ECO:0000313" key="8">
    <source>
        <dbReference type="Proteomes" id="UP000004407"/>
    </source>
</evidence>
<dbReference type="GO" id="GO:0016987">
    <property type="term" value="F:sigma factor activity"/>
    <property type="evidence" value="ECO:0007669"/>
    <property type="project" value="UniProtKB-KW"/>
</dbReference>
<dbReference type="InterPro" id="IPR013249">
    <property type="entry name" value="RNA_pol_sigma70_r4_t2"/>
</dbReference>
<evidence type="ECO:0000313" key="7">
    <source>
        <dbReference type="EMBL" id="EHJ39368.1"/>
    </source>
</evidence>
<comment type="similarity">
    <text evidence="1">Belongs to the sigma-70 factor family. ECF subfamily.</text>
</comment>
<evidence type="ECO:0000259" key="6">
    <source>
        <dbReference type="Pfam" id="PF08281"/>
    </source>
</evidence>
<dbReference type="CDD" id="cd06171">
    <property type="entry name" value="Sigma70_r4"/>
    <property type="match status" value="1"/>
</dbReference>
<dbReference type="InterPro" id="IPR039425">
    <property type="entry name" value="RNA_pol_sigma-70-like"/>
</dbReference>
<accession>G6AYC1</accession>
<dbReference type="InterPro" id="IPR013324">
    <property type="entry name" value="RNA_pol_sigma_r3/r4-like"/>
</dbReference>
<proteinExistence type="inferred from homology"/>
<evidence type="ECO:0000256" key="4">
    <source>
        <dbReference type="ARBA" id="ARBA00023163"/>
    </source>
</evidence>
<evidence type="ECO:0000259" key="5">
    <source>
        <dbReference type="Pfam" id="PF04542"/>
    </source>
</evidence>
<dbReference type="GO" id="GO:0006352">
    <property type="term" value="P:DNA-templated transcription initiation"/>
    <property type="evidence" value="ECO:0007669"/>
    <property type="project" value="InterPro"/>
</dbReference>
<dbReference type="SUPFAM" id="SSF88659">
    <property type="entry name" value="Sigma3 and sigma4 domains of RNA polymerase sigma factors"/>
    <property type="match status" value="1"/>
</dbReference>
<evidence type="ECO:0000256" key="3">
    <source>
        <dbReference type="ARBA" id="ARBA00023082"/>
    </source>
</evidence>
<dbReference type="HOGENOM" id="CLU_047691_3_0_10"/>
<evidence type="ECO:0000256" key="2">
    <source>
        <dbReference type="ARBA" id="ARBA00023015"/>
    </source>
</evidence>
<dbReference type="Gene3D" id="1.10.1740.10">
    <property type="match status" value="1"/>
</dbReference>
<dbReference type="EMBL" id="AFZZ01000147">
    <property type="protein sequence ID" value="EHJ39368.1"/>
    <property type="molecule type" value="Genomic_DNA"/>
</dbReference>
<organism evidence="7 8">
    <name type="scientific">Leyella stercorea DSM 18206</name>
    <dbReference type="NCBI Taxonomy" id="1002367"/>
    <lineage>
        <taxon>Bacteria</taxon>
        <taxon>Pseudomonadati</taxon>
        <taxon>Bacteroidota</taxon>
        <taxon>Bacteroidia</taxon>
        <taxon>Bacteroidales</taxon>
        <taxon>Prevotellaceae</taxon>
        <taxon>Leyella</taxon>
    </lineage>
</organism>
<dbReference type="SUPFAM" id="SSF88946">
    <property type="entry name" value="Sigma2 domain of RNA polymerase sigma factors"/>
    <property type="match status" value="1"/>
</dbReference>
<feature type="non-terminal residue" evidence="7">
    <location>
        <position position="1"/>
    </location>
</feature>